<evidence type="ECO:0000256" key="1">
    <source>
        <dbReference type="SAM" id="MobiDB-lite"/>
    </source>
</evidence>
<feature type="region of interest" description="Disordered" evidence="1">
    <location>
        <begin position="92"/>
        <end position="113"/>
    </location>
</feature>
<dbReference type="AlphaFoldDB" id="A0A5C6GH30"/>
<feature type="compositionally biased region" description="Low complexity" evidence="1">
    <location>
        <begin position="364"/>
        <end position="373"/>
    </location>
</feature>
<evidence type="ECO:0008006" key="4">
    <source>
        <dbReference type="Google" id="ProtNLM"/>
    </source>
</evidence>
<organism evidence="2 3">
    <name type="scientific">Metarhizium rileyi (strain RCEF 4871)</name>
    <name type="common">Nomuraea rileyi</name>
    <dbReference type="NCBI Taxonomy" id="1649241"/>
    <lineage>
        <taxon>Eukaryota</taxon>
        <taxon>Fungi</taxon>
        <taxon>Dikarya</taxon>
        <taxon>Ascomycota</taxon>
        <taxon>Pezizomycotina</taxon>
        <taxon>Sordariomycetes</taxon>
        <taxon>Hypocreomycetidae</taxon>
        <taxon>Hypocreales</taxon>
        <taxon>Clavicipitaceae</taxon>
        <taxon>Metarhizium</taxon>
    </lineage>
</organism>
<sequence length="581" mass="63317">MVSDSENIRLLGTWNQVAMRAYVRQVFCFPIDEQLDDFDELCAHIRLGLSLACSPSPHFAGKIRLGSNATKGKVYVCTTASDEVSFSFFDDRRPGAESKSESESESKPESQPFGWSYPELKAQGFPCKAFVGPRFSLPYDLTEDGPGIPVTEVHARVIRGGGLLLCVFIHHSISVGIGMRNFIATFAGFTLRRENESGLLPEHAANIDVEIPEDQVAALIESPSSFDELLDDCPEYTMLPGPTGPTAPCRRQEWVPSLGHVPKTGRIFKFSQAKISTLKSVAQNWARNHRQAGVVSRATTKSTAKVTTIQGTWSPSTFACLAAVTWSFCTAARLETRRPQRVNGLKSVCGSNGHGDGDDHISTNHNNNNNNNNGGSPSEKTHLLVPASWTRRAFKHCLDGYASNAVCMPRICASVDSHGVVSGSEQTTTTATTNGSDTRNKDEELGRLIYLIDSAIAAIDDKFVATRTAMFRAAPDPRFIGINIDPQDPLDFIVNSWRHLGADILFGLPGLEPEGTAKGSRGRSADAVRRAQPEWNMGAGLVLPGKGRGSDYEMLVTLEEAAMRRLLANPAWMRCVSETVE</sequence>
<name>A0A5C6GH30_METRR</name>
<dbReference type="Gene3D" id="3.30.559.10">
    <property type="entry name" value="Chloramphenicol acetyltransferase-like domain"/>
    <property type="match status" value="2"/>
</dbReference>
<dbReference type="EMBL" id="SBHS01000005">
    <property type="protein sequence ID" value="TWU76609.1"/>
    <property type="molecule type" value="Genomic_DNA"/>
</dbReference>
<evidence type="ECO:0000313" key="2">
    <source>
        <dbReference type="EMBL" id="TWU76609.1"/>
    </source>
</evidence>
<comment type="caution">
    <text evidence="2">The sequence shown here is derived from an EMBL/GenBank/DDBJ whole genome shotgun (WGS) entry which is preliminary data.</text>
</comment>
<accession>A0A5C6GH30</accession>
<proteinExistence type="predicted"/>
<feature type="compositionally biased region" description="Basic and acidic residues" evidence="1">
    <location>
        <begin position="92"/>
        <end position="108"/>
    </location>
</feature>
<gene>
    <name evidence="2" type="ORF">ED733_008137</name>
</gene>
<protein>
    <recommendedName>
        <fullName evidence="4">C-8 acyltransferase</fullName>
    </recommendedName>
</protein>
<feature type="region of interest" description="Disordered" evidence="1">
    <location>
        <begin position="344"/>
        <end position="381"/>
    </location>
</feature>
<evidence type="ECO:0000313" key="3">
    <source>
        <dbReference type="Proteomes" id="UP000317257"/>
    </source>
</evidence>
<dbReference type="InterPro" id="IPR023213">
    <property type="entry name" value="CAT-like_dom_sf"/>
</dbReference>
<dbReference type="Proteomes" id="UP000317257">
    <property type="component" value="Unassembled WGS sequence"/>
</dbReference>
<reference evidence="3" key="1">
    <citation type="submission" date="2018-12" db="EMBL/GenBank/DDBJ databases">
        <title>The complete genome of Metarhizium rileyi, a key fungal pathogen of Lepidoptera.</title>
        <authorList>
            <person name="Binneck E."/>
            <person name="Lastra C.C.L."/>
            <person name="Sosa-Gomez D.R."/>
        </authorList>
    </citation>
    <scope>NUCLEOTIDE SEQUENCE [LARGE SCALE GENOMIC DNA]</scope>
    <source>
        <strain evidence="3">Cep018-CH2</strain>
    </source>
</reference>